<organism evidence="2 3">
    <name type="scientific">Sphingomonas hankyongi</name>
    <dbReference type="NCBI Taxonomy" id="2908209"/>
    <lineage>
        <taxon>Bacteria</taxon>
        <taxon>Pseudomonadati</taxon>
        <taxon>Pseudomonadota</taxon>
        <taxon>Alphaproteobacteria</taxon>
        <taxon>Sphingomonadales</taxon>
        <taxon>Sphingomonadaceae</taxon>
        <taxon>Sphingomonas</taxon>
    </lineage>
</organism>
<feature type="region of interest" description="Disordered" evidence="1">
    <location>
        <begin position="26"/>
        <end position="79"/>
    </location>
</feature>
<dbReference type="SUPFAM" id="SSF56935">
    <property type="entry name" value="Porins"/>
    <property type="match status" value="1"/>
</dbReference>
<dbReference type="Proteomes" id="UP001165342">
    <property type="component" value="Unassembled WGS sequence"/>
</dbReference>
<protein>
    <recommendedName>
        <fullName evidence="4">Transporter</fullName>
    </recommendedName>
</protein>
<evidence type="ECO:0000313" key="3">
    <source>
        <dbReference type="Proteomes" id="UP001165342"/>
    </source>
</evidence>
<dbReference type="RefSeq" id="WP_249831425.1">
    <property type="nucleotide sequence ID" value="NZ_JAMGBE010000002.1"/>
</dbReference>
<accession>A0ABT0S282</accession>
<evidence type="ECO:0008006" key="4">
    <source>
        <dbReference type="Google" id="ProtNLM"/>
    </source>
</evidence>
<name>A0ABT0S282_9SPHN</name>
<keyword evidence="3" id="KW-1185">Reference proteome</keyword>
<dbReference type="EMBL" id="JAMGBE010000002">
    <property type="protein sequence ID" value="MCL6729962.1"/>
    <property type="molecule type" value="Genomic_DNA"/>
</dbReference>
<comment type="caution">
    <text evidence="2">The sequence shown here is derived from an EMBL/GenBank/DDBJ whole genome shotgun (WGS) entry which is preliminary data.</text>
</comment>
<gene>
    <name evidence="2" type="ORF">LZ538_07820</name>
</gene>
<sequence>MNALQVEQEQSKKRIQTLEARIQALEAQGITSGGPLPDSETAAMRGRGVGQAPPGAEPAVGTEQASVENEEADRKTPAPTEVVEAVTQAEQGHFGEHINIEPGITYSHFSNAALNLSGFLALDAIFLGLISIDEVQADVLTYDLTARMGLTPRIQADVNIPYIFRRSNFRSGGAGGNASGLAERTITEHGLSDVSLGLSYHLFRETASRPDLVINGRVKAPTGESPFGAELVVVPGTQGNLKVPSKLSTGSGVWGASIGASLLKTIDPMVVFGSLTYFRNFKRSFGDLDEAPGDQSGRADLGDAIQYGIGVAYALNDRSSLSMSLTQRFVKHARLLLNPPEGQESAGWQSVVGSQANIGVLNVGATFSLNPKLTLLFNLGAGLTDDASDMVVSVRLPYQF</sequence>
<proteinExistence type="predicted"/>
<reference evidence="2" key="1">
    <citation type="submission" date="2022-05" db="EMBL/GenBank/DDBJ databases">
        <authorList>
            <person name="Jo J.-H."/>
            <person name="Im W.-T."/>
        </authorList>
    </citation>
    <scope>NUCLEOTIDE SEQUENCE</scope>
    <source>
        <strain evidence="2">SE220</strain>
    </source>
</reference>
<evidence type="ECO:0000313" key="2">
    <source>
        <dbReference type="EMBL" id="MCL6729962.1"/>
    </source>
</evidence>
<evidence type="ECO:0000256" key="1">
    <source>
        <dbReference type="SAM" id="MobiDB-lite"/>
    </source>
</evidence>